<evidence type="ECO:0000313" key="4">
    <source>
        <dbReference type="Proteomes" id="UP000886520"/>
    </source>
</evidence>
<dbReference type="CDD" id="cd03784">
    <property type="entry name" value="GT1_Gtf-like"/>
    <property type="match status" value="1"/>
</dbReference>
<dbReference type="PANTHER" id="PTHR11926:SF774">
    <property type="entry name" value="UDP-GLYCOSYLTRANSFERASE 85A1-RELATED"/>
    <property type="match status" value="1"/>
</dbReference>
<organism evidence="3 4">
    <name type="scientific">Adiantum capillus-veneris</name>
    <name type="common">Maidenhair fern</name>
    <dbReference type="NCBI Taxonomy" id="13818"/>
    <lineage>
        <taxon>Eukaryota</taxon>
        <taxon>Viridiplantae</taxon>
        <taxon>Streptophyta</taxon>
        <taxon>Embryophyta</taxon>
        <taxon>Tracheophyta</taxon>
        <taxon>Polypodiopsida</taxon>
        <taxon>Polypodiidae</taxon>
        <taxon>Polypodiales</taxon>
        <taxon>Pteridineae</taxon>
        <taxon>Pteridaceae</taxon>
        <taxon>Vittarioideae</taxon>
        <taxon>Adiantum</taxon>
    </lineage>
</organism>
<keyword evidence="2" id="KW-0808">Transferase</keyword>
<comment type="similarity">
    <text evidence="1">Belongs to the UDP-glycosyltransferase family.</text>
</comment>
<evidence type="ECO:0008006" key="5">
    <source>
        <dbReference type="Google" id="ProtNLM"/>
    </source>
</evidence>
<dbReference type="Pfam" id="PF00201">
    <property type="entry name" value="UDPGT"/>
    <property type="match status" value="1"/>
</dbReference>
<evidence type="ECO:0000256" key="1">
    <source>
        <dbReference type="ARBA" id="ARBA00009995"/>
    </source>
</evidence>
<protein>
    <recommendedName>
        <fullName evidence="5">Glycosyltransferase</fullName>
    </recommendedName>
</protein>
<dbReference type="PANTHER" id="PTHR11926">
    <property type="entry name" value="GLUCOSYL/GLUCURONOSYL TRANSFERASES"/>
    <property type="match status" value="1"/>
</dbReference>
<name>A0A9D4ZNT7_ADICA</name>
<keyword evidence="4" id="KW-1185">Reference proteome</keyword>
<dbReference type="Gene3D" id="3.40.50.2000">
    <property type="entry name" value="Glycogen Phosphorylase B"/>
    <property type="match status" value="3"/>
</dbReference>
<dbReference type="OrthoDB" id="5835829at2759"/>
<proteinExistence type="inferred from homology"/>
<evidence type="ECO:0000256" key="2">
    <source>
        <dbReference type="ARBA" id="ARBA00022679"/>
    </source>
</evidence>
<dbReference type="Proteomes" id="UP000886520">
    <property type="component" value="Chromosome 2"/>
</dbReference>
<dbReference type="AlphaFoldDB" id="A0A9D4ZNT7"/>
<comment type="caution">
    <text evidence="3">The sequence shown here is derived from an EMBL/GenBank/DDBJ whole genome shotgun (WGS) entry which is preliminary data.</text>
</comment>
<dbReference type="GO" id="GO:0008194">
    <property type="term" value="F:UDP-glycosyltransferase activity"/>
    <property type="evidence" value="ECO:0007669"/>
    <property type="project" value="InterPro"/>
</dbReference>
<dbReference type="EMBL" id="JABFUD020000003">
    <property type="protein sequence ID" value="KAI5082284.1"/>
    <property type="molecule type" value="Genomic_DNA"/>
</dbReference>
<accession>A0A9D4ZNT7</accession>
<gene>
    <name evidence="3" type="ORF">GOP47_0002027</name>
</gene>
<dbReference type="SUPFAM" id="SSF53756">
    <property type="entry name" value="UDP-Glycosyltransferase/glycogen phosphorylase"/>
    <property type="match status" value="1"/>
</dbReference>
<evidence type="ECO:0000313" key="3">
    <source>
        <dbReference type="EMBL" id="KAI5082284.1"/>
    </source>
</evidence>
<dbReference type="InterPro" id="IPR002213">
    <property type="entry name" value="UDP_glucos_trans"/>
</dbReference>
<reference evidence="3" key="1">
    <citation type="submission" date="2021-01" db="EMBL/GenBank/DDBJ databases">
        <title>Adiantum capillus-veneris genome.</title>
        <authorList>
            <person name="Fang Y."/>
            <person name="Liao Q."/>
        </authorList>
    </citation>
    <scope>NUCLEOTIDE SEQUENCE</scope>
    <source>
        <strain evidence="3">H3</strain>
        <tissue evidence="3">Leaf</tissue>
    </source>
</reference>
<sequence>MSSSGSAKQQPHALIFPFPAQGHINPMMQLAMRLLDEGFFITFVNTDHNHDRMFPKPAADNVAHFSISPNLRFEHIPDGLPDLHQRLNEQPNGVVETVAATLALPGPLAKLVRHILNSNESPPLTCILADACCTWIQDVADQFHIPRVSLWTTPVHASIAYTFQSTLQSLGIIPVKDQSKLQEVVHCIQGITPMKLEDYISFFLVDSTTDFMFQWFLRLSLKRPLEAAWNLDVRHGNPHNMESTSIRSMWPEDRTCKDWLSEHEKASVIYIAFGSVVNMPEEEVGELIQGLEESGAPFLWAVRPDQCGAALSRLREKLDSEAVQGKPSSQGMLVSWVLQLAVLTHPSVGLFVSHCGWNSVIESVAGGVPILVKTPGFAEQSMNAHYIADVWKIGHRLSNGASASDIKLLISSLVGDSEEAASMQGRLSALRQKALATVCQGGSSMSNFKLFIDDMYRRAAAEAAAAAKQEHL</sequence>